<dbReference type="SUPFAM" id="SSF47413">
    <property type="entry name" value="lambda repressor-like DNA-binding domains"/>
    <property type="match status" value="1"/>
</dbReference>
<dbReference type="Pfam" id="PF13377">
    <property type="entry name" value="Peripla_BP_3"/>
    <property type="match status" value="1"/>
</dbReference>
<evidence type="ECO:0000256" key="4">
    <source>
        <dbReference type="SAM" id="MobiDB-lite"/>
    </source>
</evidence>
<feature type="region of interest" description="Disordered" evidence="4">
    <location>
        <begin position="1"/>
        <end position="23"/>
    </location>
</feature>
<dbReference type="InterPro" id="IPR028082">
    <property type="entry name" value="Peripla_BP_I"/>
</dbReference>
<sequence>MDTETDKPKRRKRERRTSPSRVTMAEVAREAGVSAQTVSRAINYPEQVGEAVRTQVQEAIRRLNYVPNFAASQMATNRSGIIAVILPSISASIFADTVQGLSTTLLPAGYQILLGHTFYDPEQEEALVRSFLGRGPEGMVVMGTTHTAAADALLKQAGLPIVETWEWTEEPIDLLVGYSNEDAAIEMVEHLFAKGYRRLVFSGVVESGDARAKARLRGFRIAAQRLGLDADRVLLLHGRNVSMKVGAASIAEIRTRFPDADAVFYSSDVFAAGAVQECLRSGIRVPEDIAIAGFGGFEIAEILIPSLTTIVVPSVRIGQQAADLLLAKLKKQPIGEPRVNVGYKLVCGQST</sequence>
<proteinExistence type="predicted"/>
<evidence type="ECO:0000256" key="3">
    <source>
        <dbReference type="ARBA" id="ARBA00023163"/>
    </source>
</evidence>
<reference evidence="6 7" key="1">
    <citation type="submission" date="2017-06" db="EMBL/GenBank/DDBJ databases">
        <title>Ensifer strains isolated from leguminous trees and herbs display diverse denitrification phenotypes with some acting as strong N2O sinks.</title>
        <authorList>
            <person name="Woliy K."/>
            <person name="Mania D."/>
            <person name="Bakken L.R."/>
            <person name="Frostegard A."/>
        </authorList>
    </citation>
    <scope>NUCLEOTIDE SEQUENCE [LARGE SCALE GENOMIC DNA]</scope>
    <source>
        <strain evidence="6 7">AC50a</strain>
    </source>
</reference>
<dbReference type="Pfam" id="PF00356">
    <property type="entry name" value="LacI"/>
    <property type="match status" value="1"/>
</dbReference>
<dbReference type="EMBL" id="NJGD01000002">
    <property type="protein sequence ID" value="PJR16511.1"/>
    <property type="molecule type" value="Genomic_DNA"/>
</dbReference>
<dbReference type="Proteomes" id="UP000231987">
    <property type="component" value="Unassembled WGS sequence"/>
</dbReference>
<keyword evidence="1" id="KW-0805">Transcription regulation</keyword>
<dbReference type="PANTHER" id="PTHR30146:SF33">
    <property type="entry name" value="TRANSCRIPTIONAL REGULATOR"/>
    <property type="match status" value="1"/>
</dbReference>
<dbReference type="InterPro" id="IPR000843">
    <property type="entry name" value="HTH_LacI"/>
</dbReference>
<dbReference type="RefSeq" id="WP_100670547.1">
    <property type="nucleotide sequence ID" value="NZ_NJGD01000002.1"/>
</dbReference>
<dbReference type="CDD" id="cd01575">
    <property type="entry name" value="PBP1_GntR"/>
    <property type="match status" value="1"/>
</dbReference>
<comment type="caution">
    <text evidence="6">The sequence shown here is derived from an EMBL/GenBank/DDBJ whole genome shotgun (WGS) entry which is preliminary data.</text>
</comment>
<organism evidence="6 7">
    <name type="scientific">Rhizobium meliloti</name>
    <name type="common">Ensifer meliloti</name>
    <name type="synonym">Sinorhizobium meliloti</name>
    <dbReference type="NCBI Taxonomy" id="382"/>
    <lineage>
        <taxon>Bacteria</taxon>
        <taxon>Pseudomonadati</taxon>
        <taxon>Pseudomonadota</taxon>
        <taxon>Alphaproteobacteria</taxon>
        <taxon>Hyphomicrobiales</taxon>
        <taxon>Rhizobiaceae</taxon>
        <taxon>Sinorhizobium/Ensifer group</taxon>
        <taxon>Sinorhizobium</taxon>
    </lineage>
</organism>
<keyword evidence="3" id="KW-0804">Transcription</keyword>
<dbReference type="AlphaFoldDB" id="A0A2J0Z7L7"/>
<dbReference type="GO" id="GO:0000976">
    <property type="term" value="F:transcription cis-regulatory region binding"/>
    <property type="evidence" value="ECO:0007669"/>
    <property type="project" value="TreeGrafter"/>
</dbReference>
<dbReference type="PANTHER" id="PTHR30146">
    <property type="entry name" value="LACI-RELATED TRANSCRIPTIONAL REPRESSOR"/>
    <property type="match status" value="1"/>
</dbReference>
<evidence type="ECO:0000313" key="6">
    <source>
        <dbReference type="EMBL" id="PJR16511.1"/>
    </source>
</evidence>
<dbReference type="InterPro" id="IPR010982">
    <property type="entry name" value="Lambda_DNA-bd_dom_sf"/>
</dbReference>
<evidence type="ECO:0000259" key="5">
    <source>
        <dbReference type="PROSITE" id="PS50932"/>
    </source>
</evidence>
<accession>A0A2J0Z7L7</accession>
<dbReference type="PROSITE" id="PS00356">
    <property type="entry name" value="HTH_LACI_1"/>
    <property type="match status" value="1"/>
</dbReference>
<dbReference type="InterPro" id="IPR046335">
    <property type="entry name" value="LacI/GalR-like_sensor"/>
</dbReference>
<dbReference type="CDD" id="cd01392">
    <property type="entry name" value="HTH_LacI"/>
    <property type="match status" value="1"/>
</dbReference>
<dbReference type="SUPFAM" id="SSF53822">
    <property type="entry name" value="Periplasmic binding protein-like I"/>
    <property type="match status" value="1"/>
</dbReference>
<name>A0A2J0Z7L7_RHIML</name>
<dbReference type="PROSITE" id="PS50932">
    <property type="entry name" value="HTH_LACI_2"/>
    <property type="match status" value="1"/>
</dbReference>
<keyword evidence="2" id="KW-0238">DNA-binding</keyword>
<evidence type="ECO:0000256" key="1">
    <source>
        <dbReference type="ARBA" id="ARBA00023015"/>
    </source>
</evidence>
<dbReference type="GO" id="GO:0003700">
    <property type="term" value="F:DNA-binding transcription factor activity"/>
    <property type="evidence" value="ECO:0007669"/>
    <property type="project" value="TreeGrafter"/>
</dbReference>
<evidence type="ECO:0000256" key="2">
    <source>
        <dbReference type="ARBA" id="ARBA00023125"/>
    </source>
</evidence>
<dbReference type="Gene3D" id="3.40.50.2300">
    <property type="match status" value="2"/>
</dbReference>
<gene>
    <name evidence="6" type="ORF">CEJ86_06990</name>
</gene>
<feature type="domain" description="HTH lacI-type" evidence="5">
    <location>
        <begin position="22"/>
        <end position="76"/>
    </location>
</feature>
<protein>
    <submittedName>
        <fullName evidence="6">LacI family transcriptional regulator</fullName>
    </submittedName>
</protein>
<evidence type="ECO:0000313" key="7">
    <source>
        <dbReference type="Proteomes" id="UP000231987"/>
    </source>
</evidence>
<dbReference type="Gene3D" id="1.10.260.40">
    <property type="entry name" value="lambda repressor-like DNA-binding domains"/>
    <property type="match status" value="1"/>
</dbReference>
<dbReference type="SMART" id="SM00354">
    <property type="entry name" value="HTH_LACI"/>
    <property type="match status" value="1"/>
</dbReference>